<dbReference type="InterPro" id="IPR012944">
    <property type="entry name" value="SusD_RagB_dom"/>
</dbReference>
<sequence length="459" mass="50319">MNLTKYIIIPAVAVALTMGSCGNKLDIEPVDNISSEIALSTPEDINNALIGAYTVIANGALYGNNLVLLPDIYASPGYVNWTGTFSTFRDISNQNIIATNEDVTRTWTNAYKAINIANTVLESLDIITDEGQKAEIEGKALFIRGIMYFELVRLYGLPYETGNASTNLGVPITTKAVKKLDDIIKGITRNTVAETYTQAENDLLASISNLGDLPGDLAAAQGMLARLYLQQGKYDKARDLANTIIESGDYDLATNLETPFRTPNSSEGVFEIQQSEQSNAGSSNDGLATFYSSYTNATGGKVGRGDVSIIPAFYNSYAATDKRRTQMIYEGNGAKTGLFTRKWYNYFDNIPVVRLTELYLTRAECNSRLGTSTGDSPLNDINKLRTRAGIDALSSVTLADILTERDKELAFEGYKIHDLKRTKRNVGTYAYNADELVFPIPYREISVNPALKQNEGYGQ</sequence>
<name>A0ABW3RHX2_9SPHI</name>
<dbReference type="EMBL" id="JBHTKY010000003">
    <property type="protein sequence ID" value="MFD1164745.1"/>
    <property type="molecule type" value="Genomic_DNA"/>
</dbReference>
<evidence type="ECO:0000256" key="3">
    <source>
        <dbReference type="ARBA" id="ARBA00022729"/>
    </source>
</evidence>
<dbReference type="InterPro" id="IPR033985">
    <property type="entry name" value="SusD-like_N"/>
</dbReference>
<gene>
    <name evidence="8" type="ORF">ACFQ2C_03905</name>
</gene>
<dbReference type="InterPro" id="IPR011990">
    <property type="entry name" value="TPR-like_helical_dom_sf"/>
</dbReference>
<feature type="domain" description="RagB/SusD" evidence="6">
    <location>
        <begin position="348"/>
        <end position="457"/>
    </location>
</feature>
<keyword evidence="3" id="KW-0732">Signal</keyword>
<reference evidence="9" key="1">
    <citation type="journal article" date="2019" name="Int. J. Syst. Evol. Microbiol.">
        <title>The Global Catalogue of Microorganisms (GCM) 10K type strain sequencing project: providing services to taxonomists for standard genome sequencing and annotation.</title>
        <authorList>
            <consortium name="The Broad Institute Genomics Platform"/>
            <consortium name="The Broad Institute Genome Sequencing Center for Infectious Disease"/>
            <person name="Wu L."/>
            <person name="Ma J."/>
        </authorList>
    </citation>
    <scope>NUCLEOTIDE SEQUENCE [LARGE SCALE GENOMIC DNA]</scope>
    <source>
        <strain evidence="9">CCUG 52468</strain>
    </source>
</reference>
<evidence type="ECO:0000313" key="9">
    <source>
        <dbReference type="Proteomes" id="UP001597205"/>
    </source>
</evidence>
<evidence type="ECO:0000256" key="4">
    <source>
        <dbReference type="ARBA" id="ARBA00023136"/>
    </source>
</evidence>
<accession>A0ABW3RHX2</accession>
<dbReference type="Proteomes" id="UP001597205">
    <property type="component" value="Unassembled WGS sequence"/>
</dbReference>
<evidence type="ECO:0000256" key="1">
    <source>
        <dbReference type="ARBA" id="ARBA00004442"/>
    </source>
</evidence>
<comment type="caution">
    <text evidence="8">The sequence shown here is derived from an EMBL/GenBank/DDBJ whole genome shotgun (WGS) entry which is preliminary data.</text>
</comment>
<comment type="subcellular location">
    <subcellularLocation>
        <location evidence="1">Cell outer membrane</location>
    </subcellularLocation>
</comment>
<comment type="similarity">
    <text evidence="2">Belongs to the SusD family.</text>
</comment>
<evidence type="ECO:0000259" key="7">
    <source>
        <dbReference type="Pfam" id="PF14322"/>
    </source>
</evidence>
<dbReference type="PROSITE" id="PS51257">
    <property type="entry name" value="PROKAR_LIPOPROTEIN"/>
    <property type="match status" value="1"/>
</dbReference>
<evidence type="ECO:0000259" key="6">
    <source>
        <dbReference type="Pfam" id="PF07980"/>
    </source>
</evidence>
<keyword evidence="9" id="KW-1185">Reference proteome</keyword>
<keyword evidence="4" id="KW-0472">Membrane</keyword>
<proteinExistence type="inferred from homology"/>
<protein>
    <submittedName>
        <fullName evidence="8">RagB/SusD family nutrient uptake outer membrane protein</fullName>
    </submittedName>
</protein>
<dbReference type="SUPFAM" id="SSF48452">
    <property type="entry name" value="TPR-like"/>
    <property type="match status" value="1"/>
</dbReference>
<dbReference type="Gene3D" id="1.25.40.390">
    <property type="match status" value="1"/>
</dbReference>
<dbReference type="CDD" id="cd08977">
    <property type="entry name" value="SusD"/>
    <property type="match status" value="1"/>
</dbReference>
<evidence type="ECO:0000256" key="5">
    <source>
        <dbReference type="ARBA" id="ARBA00023237"/>
    </source>
</evidence>
<feature type="domain" description="SusD-like N-terminal" evidence="7">
    <location>
        <begin position="31"/>
        <end position="229"/>
    </location>
</feature>
<dbReference type="Pfam" id="PF07980">
    <property type="entry name" value="SusD_RagB"/>
    <property type="match status" value="1"/>
</dbReference>
<evidence type="ECO:0000256" key="2">
    <source>
        <dbReference type="ARBA" id="ARBA00006275"/>
    </source>
</evidence>
<dbReference type="Pfam" id="PF14322">
    <property type="entry name" value="SusD-like_3"/>
    <property type="match status" value="1"/>
</dbReference>
<keyword evidence="5" id="KW-0998">Cell outer membrane</keyword>
<evidence type="ECO:0000313" key="8">
    <source>
        <dbReference type="EMBL" id="MFD1164745.1"/>
    </source>
</evidence>
<dbReference type="RefSeq" id="WP_380894807.1">
    <property type="nucleotide sequence ID" value="NZ_JBHTKY010000003.1"/>
</dbReference>
<organism evidence="8 9">
    <name type="scientific">Sphingobacterium daejeonense</name>
    <dbReference type="NCBI Taxonomy" id="371142"/>
    <lineage>
        <taxon>Bacteria</taxon>
        <taxon>Pseudomonadati</taxon>
        <taxon>Bacteroidota</taxon>
        <taxon>Sphingobacteriia</taxon>
        <taxon>Sphingobacteriales</taxon>
        <taxon>Sphingobacteriaceae</taxon>
        <taxon>Sphingobacterium</taxon>
    </lineage>
</organism>